<dbReference type="AlphaFoldDB" id="A0AA42II41"/>
<gene>
    <name evidence="1" type="ORF">N5D41_00215</name>
</gene>
<protein>
    <submittedName>
        <fullName evidence="1">Uncharacterized protein</fullName>
    </submittedName>
</protein>
<proteinExistence type="predicted"/>
<dbReference type="EMBL" id="JAOCDH010000001">
    <property type="protein sequence ID" value="MDH0699910.1"/>
    <property type="molecule type" value="Genomic_DNA"/>
</dbReference>
<comment type="caution">
    <text evidence="1">The sequence shown here is derived from an EMBL/GenBank/DDBJ whole genome shotgun (WGS) entry which is preliminary data.</text>
</comment>
<evidence type="ECO:0000313" key="2">
    <source>
        <dbReference type="Proteomes" id="UP001161137"/>
    </source>
</evidence>
<name>A0AA42II41_9GAMM</name>
<evidence type="ECO:0000313" key="1">
    <source>
        <dbReference type="EMBL" id="MDH0699910.1"/>
    </source>
</evidence>
<dbReference type="RefSeq" id="WP_196456290.1">
    <property type="nucleotide sequence ID" value="NZ_JACFYY010000001.1"/>
</dbReference>
<accession>A0AA42II41</accession>
<dbReference type="Proteomes" id="UP001161137">
    <property type="component" value="Unassembled WGS sequence"/>
</dbReference>
<sequence>MTTKISTGLSGYLLATGSLRQAFASSFLRVYQGTEPATADAALPVDAILLCEISVDGEGTGLNLNTTADGTYISKSPTETWRGEALATGTPTYFRWVTGPDANGASSVLPRIQGKVGLAGVELNFSSLNFVEGAIQKVDYFVVAMPSN</sequence>
<reference evidence="1" key="1">
    <citation type="submission" date="2022-09" db="EMBL/GenBank/DDBJ databases">
        <title>Intensive care unit water sources are persistently colonized with multi-drug resistant bacteria and are the site of extensive horizontal gene transfer of antibiotic resistance genes.</title>
        <authorList>
            <person name="Diorio-Toth L."/>
        </authorList>
    </citation>
    <scope>NUCLEOTIDE SEQUENCE</scope>
    <source>
        <strain evidence="1">GD03863</strain>
    </source>
</reference>
<organism evidence="1 2">
    <name type="scientific">Ectopseudomonas toyotomiensis</name>
    <dbReference type="NCBI Taxonomy" id="554344"/>
    <lineage>
        <taxon>Bacteria</taxon>
        <taxon>Pseudomonadati</taxon>
        <taxon>Pseudomonadota</taxon>
        <taxon>Gammaproteobacteria</taxon>
        <taxon>Pseudomonadales</taxon>
        <taxon>Pseudomonadaceae</taxon>
        <taxon>Ectopseudomonas</taxon>
    </lineage>
</organism>